<evidence type="ECO:0000259" key="10">
    <source>
        <dbReference type="PROSITE" id="PS50994"/>
    </source>
</evidence>
<reference evidence="12" key="2">
    <citation type="journal article" date="2008" name="Nucleic Acids Res.">
        <title>The rice annotation project database (RAP-DB): 2008 update.</title>
        <authorList>
            <consortium name="The rice annotation project (RAP)"/>
        </authorList>
    </citation>
    <scope>GENOME REANNOTATION</scope>
    <source>
        <strain evidence="12">cv. Nipponbare</strain>
    </source>
</reference>
<feature type="compositionally biased region" description="Polar residues" evidence="8">
    <location>
        <begin position="404"/>
        <end position="418"/>
    </location>
</feature>
<feature type="region of interest" description="Disordered" evidence="8">
    <location>
        <begin position="1"/>
        <end position="20"/>
    </location>
</feature>
<feature type="compositionally biased region" description="Basic residues" evidence="8">
    <location>
        <begin position="338"/>
        <end position="355"/>
    </location>
</feature>
<keyword evidence="7" id="KW-0175">Coiled coil</keyword>
<feature type="compositionally biased region" description="Basic and acidic residues" evidence="8">
    <location>
        <begin position="384"/>
        <end position="400"/>
    </location>
</feature>
<feature type="domain" description="Integrase catalytic" evidence="10">
    <location>
        <begin position="1164"/>
        <end position="1257"/>
    </location>
</feature>
<dbReference type="InterPro" id="IPR036397">
    <property type="entry name" value="RNaseH_sf"/>
</dbReference>
<dbReference type="Gene3D" id="1.10.340.70">
    <property type="match status" value="1"/>
</dbReference>
<evidence type="ECO:0000256" key="5">
    <source>
        <dbReference type="ARBA" id="ARBA00022801"/>
    </source>
</evidence>
<evidence type="ECO:0000256" key="8">
    <source>
        <dbReference type="SAM" id="MobiDB-lite"/>
    </source>
</evidence>
<feature type="domain" description="RNase H type-1" evidence="9">
    <location>
        <begin position="876"/>
        <end position="1005"/>
    </location>
</feature>
<keyword evidence="3" id="KW-0540">Nuclease</keyword>
<dbReference type="Pfam" id="PF04195">
    <property type="entry name" value="Transposase_28"/>
    <property type="match status" value="1"/>
</dbReference>
<dbReference type="GO" id="GO:0003964">
    <property type="term" value="F:RNA-directed DNA polymerase activity"/>
    <property type="evidence" value="ECO:0007669"/>
    <property type="project" value="UniProtKB-KW"/>
</dbReference>
<evidence type="ECO:0000256" key="2">
    <source>
        <dbReference type="ARBA" id="ARBA00022695"/>
    </source>
</evidence>
<sequence length="1257" mass="140369">MAPRKPNPASAKGPDPSRVDDDSTAFLGVSLVDDVELAKLVSSGALVEGQAFAPGKAVVPKPIDNRTVVFAVFFEAGLRFPCNVLLPEILRLFQVELPQLSPSALVRIAIFDWACRTSRFEPNAELFGAIFFATVNSKTVIISAGTKKIVFGSLNFNVRPERSDLWPVNAAISKWDRHWMARWFYHTIPFKVGTDSAKALRCRRRAIAPNRKPKITVDGAMEARFVLLRKVCSRLSCCDMVEEFCMLRIFPLSQSWQVRVDQGEEVDGLPNLVLPEGMNTLTLDQAENEARRMIGDVSVVEYSQLLTRQEAGRANRVYNGELPPRANPHKADDDAGPSRKRMRGQVKLAPRKRRVPASSDSDANDEDDAEERDGEEEGEEKEEEAVADKAADEAIEDRVDTPGYTPTPSPSHNKTGAWTPQRPPWAYLRHFSVWCSAMNHAIQKDVTSPLRQKDLEGAKALVAFSSGKAAKGGPVQGPNVADVAKAAAAARALQIRAEILSTSQLVVPQATPSQPAAAPTALAVVQAQVSPDPETQAEADMEAMRQNMTWLQDMLRQMQEQQQAYEAARRTKATSAPILQYSAGYVTPQVHPQVTTQPIPPQAAQQCIRPVTCNCKLNQSLPKYTINHLAKRHKQWRKGLRLCRRNSKLSFSNSTNPTAFQAQPHRPTRRGIQVKVRLIGCHRFSRAWEFPHGIKDCSLTSSMLLRHQPFGNELQASEQTKHQSKLPRRGRSQFLTHPWRLSNCDFGLRHTVPAAKCGKQGGRRKGFGQKPVYFVSEALHGAKTRYIEMEKLAYALVMASRKLKHYFQAHKVIVPSQYPLSEILRGKEVTGRLSKWATELSPFDLHFVARSAIKSQVLADFVAEWTPVLAPDPEPTEQFWVMCSDGSWSHRGAGIAAVLCSPNGVPIRYAARLQFDTTNNAGEYEAVLLGLRKAKAQGVQRLLIQTDSKLVAGHVDKSFEAKEEGMKRYLEVVRSMQKCFTGITVEHLPRDQNEEADALAKSAACGGPHSPGIFFEVLHAPSVPMDSSEVMVIDQEKLGEDSYDWQTPFVKHLQTGWLPVDEAEAKRLQLRATKYKMVSGQLYRSGVLQPLLRCISFSEGEEMAKETHQGLCGAHQAARTVASKVFRQGVYWPTVLKVCVEQIKKCESCQRHGRSQAAPQYDLQPIAPIWPFARWGLDIIRPFPMGRNGYKFAIVAVEYFSRWIEVEPLGAITSAAVQKFVWKNIVCYFRVPKEFITDNGKQFDSDKFREMCEGLNL</sequence>
<dbReference type="CDD" id="cd09279">
    <property type="entry name" value="RNase_HI_like"/>
    <property type="match status" value="1"/>
</dbReference>
<evidence type="ECO:0000256" key="1">
    <source>
        <dbReference type="ARBA" id="ARBA00022679"/>
    </source>
</evidence>
<dbReference type="PROSITE" id="PS50879">
    <property type="entry name" value="RNASE_H_1"/>
    <property type="match status" value="1"/>
</dbReference>
<accession>Q7XJZ3</accession>
<dbReference type="GO" id="GO:0015074">
    <property type="term" value="P:DNA integration"/>
    <property type="evidence" value="ECO:0007669"/>
    <property type="project" value="InterPro"/>
</dbReference>
<feature type="compositionally biased region" description="Acidic residues" evidence="8">
    <location>
        <begin position="362"/>
        <end position="383"/>
    </location>
</feature>
<dbReference type="PROSITE" id="PS50994">
    <property type="entry name" value="INTEGRASE"/>
    <property type="match status" value="1"/>
</dbReference>
<evidence type="ECO:0000313" key="11">
    <source>
        <dbReference type="EMBL" id="CAE05924.1"/>
    </source>
</evidence>
<evidence type="ECO:0000256" key="3">
    <source>
        <dbReference type="ARBA" id="ARBA00022722"/>
    </source>
</evidence>
<dbReference type="InterPro" id="IPR012337">
    <property type="entry name" value="RNaseH-like_sf"/>
</dbReference>
<evidence type="ECO:0000256" key="7">
    <source>
        <dbReference type="SAM" id="Coils"/>
    </source>
</evidence>
<dbReference type="InterPro" id="IPR002156">
    <property type="entry name" value="RNaseH_domain"/>
</dbReference>
<protein>
    <submittedName>
        <fullName evidence="11">OSJNBa0034E24.18 protein</fullName>
    </submittedName>
</protein>
<evidence type="ECO:0000259" key="9">
    <source>
        <dbReference type="PROSITE" id="PS50879"/>
    </source>
</evidence>
<keyword evidence="1" id="KW-0808">Transferase</keyword>
<name>Q7XJZ3_ORYSJ</name>
<keyword evidence="5" id="KW-0378">Hydrolase</keyword>
<keyword evidence="2" id="KW-0548">Nucleotidyltransferase</keyword>
<dbReference type="Pfam" id="PF17917">
    <property type="entry name" value="RT_RNaseH"/>
    <property type="match status" value="1"/>
</dbReference>
<dbReference type="InterPro" id="IPR041373">
    <property type="entry name" value="RT_RNaseH"/>
</dbReference>
<reference evidence="12" key="1">
    <citation type="journal article" date="2005" name="Nature">
        <title>The map-based sequence of the rice genome.</title>
        <authorList>
            <consortium name="International rice genome sequencing project (IRGSP)"/>
            <person name="Matsumoto T."/>
            <person name="Wu J."/>
            <person name="Kanamori H."/>
            <person name="Katayose Y."/>
            <person name="Fujisawa M."/>
            <person name="Namiki N."/>
            <person name="Mizuno H."/>
            <person name="Yamamoto K."/>
            <person name="Antonio B.A."/>
            <person name="Baba T."/>
            <person name="Sakata K."/>
            <person name="Nagamura Y."/>
            <person name="Aoki H."/>
            <person name="Arikawa K."/>
            <person name="Arita K."/>
            <person name="Bito T."/>
            <person name="Chiden Y."/>
            <person name="Fujitsuka N."/>
            <person name="Fukunaka R."/>
            <person name="Hamada M."/>
            <person name="Harada C."/>
            <person name="Hayashi A."/>
            <person name="Hijishita S."/>
            <person name="Honda M."/>
            <person name="Hosokawa S."/>
            <person name="Ichikawa Y."/>
            <person name="Idonuma A."/>
            <person name="Iijima M."/>
            <person name="Ikeda M."/>
            <person name="Ikeno M."/>
            <person name="Ito K."/>
            <person name="Ito S."/>
            <person name="Ito T."/>
            <person name="Ito Y."/>
            <person name="Ito Y."/>
            <person name="Iwabuchi A."/>
            <person name="Kamiya K."/>
            <person name="Karasawa W."/>
            <person name="Kurita K."/>
            <person name="Katagiri S."/>
            <person name="Kikuta A."/>
            <person name="Kobayashi H."/>
            <person name="Kobayashi N."/>
            <person name="Machita K."/>
            <person name="Maehara T."/>
            <person name="Masukawa M."/>
            <person name="Mizubayashi T."/>
            <person name="Mukai Y."/>
            <person name="Nagasaki H."/>
            <person name="Nagata Y."/>
            <person name="Naito S."/>
            <person name="Nakashima M."/>
            <person name="Nakama Y."/>
            <person name="Nakamichi Y."/>
            <person name="Nakamura M."/>
            <person name="Meguro A."/>
            <person name="Negishi M."/>
            <person name="Ohta I."/>
            <person name="Ohta T."/>
            <person name="Okamoto M."/>
            <person name="Ono N."/>
            <person name="Saji S."/>
            <person name="Sakaguchi M."/>
            <person name="Sakai K."/>
            <person name="Shibata M."/>
            <person name="Shimokawa T."/>
            <person name="Song J."/>
            <person name="Takazaki Y."/>
            <person name="Terasawa K."/>
            <person name="Tsugane M."/>
            <person name="Tsuji K."/>
            <person name="Ueda S."/>
            <person name="Waki K."/>
            <person name="Yamagata H."/>
            <person name="Yamamoto M."/>
            <person name="Yamamoto S."/>
            <person name="Yamane H."/>
            <person name="Yoshiki S."/>
            <person name="Yoshihara R."/>
            <person name="Yukawa K."/>
            <person name="Zhong H."/>
            <person name="Yano M."/>
            <person name="Yuan Q."/>
            <person name="Ouyang S."/>
            <person name="Liu J."/>
            <person name="Jones K.M."/>
            <person name="Gansberger K."/>
            <person name="Moffat K."/>
            <person name="Hill J."/>
            <person name="Bera J."/>
            <person name="Fadrosh D."/>
            <person name="Jin S."/>
            <person name="Johri S."/>
            <person name="Kim M."/>
            <person name="Overton L."/>
            <person name="Reardon M."/>
            <person name="Tsitrin T."/>
            <person name="Vuong H."/>
            <person name="Weaver B."/>
            <person name="Ciecko A."/>
            <person name="Tallon L."/>
            <person name="Jackson J."/>
            <person name="Pai G."/>
            <person name="Aken S.V."/>
            <person name="Utterback T."/>
            <person name="Reidmuller S."/>
            <person name="Feldblyum T."/>
            <person name="Hsiao J."/>
            <person name="Zismann V."/>
            <person name="Iobst S."/>
            <person name="de Vazeille A.R."/>
            <person name="Buell C.R."/>
            <person name="Ying K."/>
            <person name="Li Y."/>
            <person name="Lu T."/>
            <person name="Huang Y."/>
            <person name="Zhao Q."/>
            <person name="Feng Q."/>
            <person name="Zhang L."/>
            <person name="Zhu J."/>
            <person name="Weng Q."/>
            <person name="Mu J."/>
            <person name="Lu Y."/>
            <person name="Fan D."/>
            <person name="Liu Y."/>
            <person name="Guan J."/>
            <person name="Zhang Y."/>
            <person name="Yu S."/>
            <person name="Liu X."/>
            <person name="Zhang Y."/>
            <person name="Hong G."/>
            <person name="Han B."/>
            <person name="Choisne N."/>
            <person name="Demange N."/>
            <person name="Orjeda G."/>
            <person name="Samain S."/>
            <person name="Cattolico L."/>
            <person name="Pelletier E."/>
            <person name="Couloux A."/>
            <person name="Segurens B."/>
            <person name="Wincker P."/>
            <person name="D'Hont A."/>
            <person name="Scarpelli C."/>
            <person name="Weissenbach J."/>
            <person name="Salanoubat M."/>
            <person name="Quetier F."/>
            <person name="Yu Y."/>
            <person name="Kim H.R."/>
            <person name="Rambo T."/>
            <person name="Currie J."/>
            <person name="Collura K."/>
            <person name="Luo M."/>
            <person name="Yang T."/>
            <person name="Ammiraju J.S.S."/>
            <person name="Engler F."/>
            <person name="Soderlund C."/>
            <person name="Wing R.A."/>
            <person name="Palmer L.E."/>
            <person name="de la Bastide M."/>
            <person name="Spiegel L."/>
            <person name="Nascimento L."/>
            <person name="Zutavern T."/>
            <person name="O'Shaughnessy A."/>
            <person name="Dike S."/>
            <person name="Dedhia N."/>
            <person name="Preston R."/>
            <person name="Balija V."/>
            <person name="McCombie W.R."/>
            <person name="Chow T."/>
            <person name="Chen H."/>
            <person name="Chung M."/>
            <person name="Chen C."/>
            <person name="Shaw J."/>
            <person name="Wu H."/>
            <person name="Hsiao K."/>
            <person name="Chao Y."/>
            <person name="Chu M."/>
            <person name="Cheng C."/>
            <person name="Hour A."/>
            <person name="Lee P."/>
            <person name="Lin S."/>
            <person name="Lin Y."/>
            <person name="Liou J."/>
            <person name="Liu S."/>
            <person name="Hsing Y."/>
            <person name="Raghuvanshi S."/>
            <person name="Mohanty A."/>
            <person name="Bharti A.K."/>
            <person name="Gaur A."/>
            <person name="Gupta V."/>
            <person name="Kumar D."/>
            <person name="Ravi V."/>
            <person name="Vij S."/>
            <person name="Kapur A."/>
            <person name="Khurana P."/>
            <person name="Khurana P."/>
            <person name="Khurana J.P."/>
            <person name="Tyagi A.K."/>
            <person name="Gaikwad K."/>
            <person name="Singh A."/>
            <person name="Dalal V."/>
            <person name="Srivastava S."/>
            <person name="Dixit A."/>
            <person name="Pal A.K."/>
            <person name="Ghazi I.A."/>
            <person name="Yadav M."/>
            <person name="Pandit A."/>
            <person name="Bhargava A."/>
            <person name="Sureshbabu K."/>
            <person name="Batra K."/>
            <person name="Sharma T.R."/>
            <person name="Mohapatra T."/>
            <person name="Singh N.K."/>
            <person name="Messing J."/>
            <person name="Nelson A.B."/>
            <person name="Fuks G."/>
            <person name="Kavchok S."/>
            <person name="Keizer G."/>
            <person name="Linton E."/>
            <person name="Llaca V."/>
            <person name="Song R."/>
            <person name="Tanyolac B."/>
            <person name="Young S."/>
            <person name="Ho-Il K."/>
            <person name="Hahn J.H."/>
            <person name="Sangsakoo G."/>
            <person name="Vanavichit A."/>
            <person name="de Mattos Luiz.A.T."/>
            <person name="Zimmer P.D."/>
            <person name="Malone G."/>
            <person name="Dellagostin O."/>
            <person name="de Oliveira A.C."/>
            <person name="Bevan M."/>
            <person name="Bancroft I."/>
            <person name="Minx P."/>
            <person name="Cordum H."/>
            <person name="Wilson R."/>
            <person name="Cheng Z."/>
            <person name="Jin W."/>
            <person name="Jiang J."/>
            <person name="Leong S.A."/>
            <person name="Iwama H."/>
            <person name="Gojobori T."/>
            <person name="Itoh T."/>
            <person name="Niimura Y."/>
            <person name="Fujii Y."/>
            <person name="Habara T."/>
            <person name="Sakai H."/>
            <person name="Sato Y."/>
            <person name="Wilson G."/>
            <person name="Kumar K."/>
            <person name="McCouch S."/>
            <person name="Juretic N."/>
            <person name="Hoen D."/>
            <person name="Wright S."/>
            <person name="Bruskiewich R."/>
            <person name="Bureau T."/>
            <person name="Miyao A."/>
            <person name="Hirochika H."/>
            <person name="Nishikawa T."/>
            <person name="Kadowaki K."/>
            <person name="Sugiura M."/>
            <person name="Burr B."/>
            <person name="Sasaki T."/>
        </authorList>
    </citation>
    <scope>NUCLEOTIDE SEQUENCE [LARGE SCALE GENOMIC DNA]</scope>
    <source>
        <strain evidence="12">cv. Nipponbare</strain>
    </source>
</reference>
<dbReference type="SUPFAM" id="SSF56672">
    <property type="entry name" value="DNA/RNA polymerases"/>
    <property type="match status" value="1"/>
</dbReference>
<keyword evidence="4" id="KW-0255">Endonuclease</keyword>
<dbReference type="Pfam" id="PF13456">
    <property type="entry name" value="RVT_3"/>
    <property type="match status" value="1"/>
</dbReference>
<dbReference type="PANTHER" id="PTHR48475">
    <property type="entry name" value="RIBONUCLEASE H"/>
    <property type="match status" value="1"/>
</dbReference>
<dbReference type="AlphaFoldDB" id="Q7XJZ3"/>
<feature type="region of interest" description="Disordered" evidence="8">
    <location>
        <begin position="315"/>
        <end position="419"/>
    </location>
</feature>
<keyword evidence="6" id="KW-0695">RNA-directed DNA polymerase</keyword>
<dbReference type="Pfam" id="PF00665">
    <property type="entry name" value="rve"/>
    <property type="match status" value="1"/>
</dbReference>
<proteinExistence type="predicted"/>
<organism evidence="11 12">
    <name type="scientific">Oryza sativa subsp. japonica</name>
    <name type="common">Rice</name>
    <dbReference type="NCBI Taxonomy" id="39947"/>
    <lineage>
        <taxon>Eukaryota</taxon>
        <taxon>Viridiplantae</taxon>
        <taxon>Streptophyta</taxon>
        <taxon>Embryophyta</taxon>
        <taxon>Tracheophyta</taxon>
        <taxon>Spermatophyta</taxon>
        <taxon>Magnoliopsida</taxon>
        <taxon>Liliopsida</taxon>
        <taxon>Poales</taxon>
        <taxon>Poaceae</taxon>
        <taxon>BOP clade</taxon>
        <taxon>Oryzoideae</taxon>
        <taxon>Oryzeae</taxon>
        <taxon>Oryzinae</taxon>
        <taxon>Oryza</taxon>
        <taxon>Oryza sativa</taxon>
    </lineage>
</organism>
<evidence type="ECO:0000313" key="12">
    <source>
        <dbReference type="Proteomes" id="UP000000763"/>
    </source>
</evidence>
<evidence type="ECO:0000256" key="4">
    <source>
        <dbReference type="ARBA" id="ARBA00022759"/>
    </source>
</evidence>
<dbReference type="Proteomes" id="UP000000763">
    <property type="component" value="Chromosome 4"/>
</dbReference>
<evidence type="ECO:0000256" key="6">
    <source>
        <dbReference type="ARBA" id="ARBA00022918"/>
    </source>
</evidence>
<dbReference type="SUPFAM" id="SSF53098">
    <property type="entry name" value="Ribonuclease H-like"/>
    <property type="match status" value="2"/>
</dbReference>
<dbReference type="PANTHER" id="PTHR48475:SF2">
    <property type="entry name" value="RIBONUCLEASE H"/>
    <property type="match status" value="1"/>
</dbReference>
<dbReference type="InterPro" id="IPR007321">
    <property type="entry name" value="Transposase_28"/>
</dbReference>
<feature type="coiled-coil region" evidence="7">
    <location>
        <begin position="541"/>
        <end position="571"/>
    </location>
</feature>
<dbReference type="EMBL" id="AL662967">
    <property type="protein sequence ID" value="CAE05924.1"/>
    <property type="molecule type" value="Genomic_DNA"/>
</dbReference>
<dbReference type="Gene3D" id="3.30.420.10">
    <property type="entry name" value="Ribonuclease H-like superfamily/Ribonuclease H"/>
    <property type="match status" value="2"/>
</dbReference>
<dbReference type="InterPro" id="IPR001584">
    <property type="entry name" value="Integrase_cat-core"/>
</dbReference>
<dbReference type="InterPro" id="IPR043502">
    <property type="entry name" value="DNA/RNA_pol_sf"/>
</dbReference>
<dbReference type="GO" id="GO:0003676">
    <property type="term" value="F:nucleic acid binding"/>
    <property type="evidence" value="ECO:0007669"/>
    <property type="project" value="InterPro"/>
</dbReference>
<gene>
    <name evidence="11" type="primary">OSJNBa0034E24.18</name>
</gene>
<dbReference type="GO" id="GO:0004523">
    <property type="term" value="F:RNA-DNA hybrid ribonuclease activity"/>
    <property type="evidence" value="ECO:0007669"/>
    <property type="project" value="InterPro"/>
</dbReference>